<dbReference type="PANTHER" id="PTHR48207:SF4">
    <property type="entry name" value="BLL6097 PROTEIN"/>
    <property type="match status" value="1"/>
</dbReference>
<keyword evidence="1 3" id="KW-0808">Transferase</keyword>
<evidence type="ECO:0000256" key="1">
    <source>
        <dbReference type="ARBA" id="ARBA00022679"/>
    </source>
</evidence>
<reference evidence="4" key="1">
    <citation type="journal article" date="2019" name="Int. J. Syst. Evol. Microbiol.">
        <title>The Global Catalogue of Microorganisms (GCM) 10K type strain sequencing project: providing services to taxonomists for standard genome sequencing and annotation.</title>
        <authorList>
            <consortium name="The Broad Institute Genomics Platform"/>
            <consortium name="The Broad Institute Genome Sequencing Center for Infectious Disease"/>
            <person name="Wu L."/>
            <person name="Ma J."/>
        </authorList>
    </citation>
    <scope>NUCLEOTIDE SEQUENCE [LARGE SCALE GENOMIC DNA]</scope>
    <source>
        <strain evidence="4">JCM 17666</strain>
    </source>
</reference>
<dbReference type="InterPro" id="IPR050483">
    <property type="entry name" value="CoA-transferase_III_domain"/>
</dbReference>
<evidence type="ECO:0000256" key="2">
    <source>
        <dbReference type="SAM" id="MobiDB-lite"/>
    </source>
</evidence>
<sequence>MTMEVIGPYATQLMADLGADVVKVEPPQGDGRRTQGPSRHPKMTSQFLHNNRGKRSIVVDLKRPQGRAVVLRLCEEADVFVYNSRRAAMQRLGLTCEDVSAANPRIVYCGAAGFGEGGPYASKPAYDEVIQGLSAIPMLQARLNGAAPSFLPFMFADRSCGLMLAHTLLAALLARDRLGTGQAIELPMFETLAAFVLSEHMEGRGFEPALGEAGMDSMFARRPARTLDGYLCYAFERDDQFAAFCDLVGRPEMMSDARFARGAERDRNMAQCHCFVESELAGRTTAEWLARFDRAGLPAAPVRSLEQLMDDPQLRQAGFFKPVEHPTEGPLVMMRVPTRWSDTEPENTRPAPLLGEHTIEVLREAGYAGADIQALLADGAVRAAPAKQTA</sequence>
<dbReference type="PANTHER" id="PTHR48207">
    <property type="entry name" value="SUCCINATE--HYDROXYMETHYLGLUTARATE COA-TRANSFERASE"/>
    <property type="match status" value="1"/>
</dbReference>
<keyword evidence="4" id="KW-1185">Reference proteome</keyword>
<accession>A0ABP8HRX6</accession>
<dbReference type="SUPFAM" id="SSF89796">
    <property type="entry name" value="CoA-transferase family III (CaiB/BaiF)"/>
    <property type="match status" value="1"/>
</dbReference>
<dbReference type="InterPro" id="IPR023606">
    <property type="entry name" value="CoA-Trfase_III_dom_1_sf"/>
</dbReference>
<dbReference type="EMBL" id="BAABFO010000038">
    <property type="protein sequence ID" value="GAA4343426.1"/>
    <property type="molecule type" value="Genomic_DNA"/>
</dbReference>
<evidence type="ECO:0000313" key="3">
    <source>
        <dbReference type="EMBL" id="GAA4343426.1"/>
    </source>
</evidence>
<comment type="caution">
    <text evidence="3">The sequence shown here is derived from an EMBL/GenBank/DDBJ whole genome shotgun (WGS) entry which is preliminary data.</text>
</comment>
<dbReference type="Pfam" id="PF02515">
    <property type="entry name" value="CoA_transf_3"/>
    <property type="match status" value="1"/>
</dbReference>
<feature type="region of interest" description="Disordered" evidence="2">
    <location>
        <begin position="24"/>
        <end position="46"/>
    </location>
</feature>
<dbReference type="Proteomes" id="UP001501671">
    <property type="component" value="Unassembled WGS sequence"/>
</dbReference>
<gene>
    <name evidence="3" type="ORF">GCM10023144_46370</name>
</gene>
<dbReference type="InterPro" id="IPR003673">
    <property type="entry name" value="CoA-Trfase_fam_III"/>
</dbReference>
<name>A0ABP8HRX6_9BURK</name>
<dbReference type="Gene3D" id="3.40.50.10540">
    <property type="entry name" value="Crotonobetainyl-coa:carnitine coa-transferase, domain 1"/>
    <property type="match status" value="1"/>
</dbReference>
<protein>
    <submittedName>
        <fullName evidence="3">CoA transferase</fullName>
    </submittedName>
</protein>
<dbReference type="InterPro" id="IPR044855">
    <property type="entry name" value="CoA-Trfase_III_dom3_sf"/>
</dbReference>
<evidence type="ECO:0000313" key="4">
    <source>
        <dbReference type="Proteomes" id="UP001501671"/>
    </source>
</evidence>
<organism evidence="3 4">
    <name type="scientific">Pigmentiphaga soli</name>
    <dbReference type="NCBI Taxonomy" id="1007095"/>
    <lineage>
        <taxon>Bacteria</taxon>
        <taxon>Pseudomonadati</taxon>
        <taxon>Pseudomonadota</taxon>
        <taxon>Betaproteobacteria</taxon>
        <taxon>Burkholderiales</taxon>
        <taxon>Alcaligenaceae</taxon>
        <taxon>Pigmentiphaga</taxon>
    </lineage>
</organism>
<dbReference type="Gene3D" id="3.30.1540.10">
    <property type="entry name" value="formyl-coa transferase, domain 3"/>
    <property type="match status" value="1"/>
</dbReference>
<dbReference type="GO" id="GO:0016740">
    <property type="term" value="F:transferase activity"/>
    <property type="evidence" value="ECO:0007669"/>
    <property type="project" value="UniProtKB-KW"/>
</dbReference>
<proteinExistence type="predicted"/>